<evidence type="ECO:0000313" key="1">
    <source>
        <dbReference type="EMBL" id="MCM1983272.1"/>
    </source>
</evidence>
<keyword evidence="2" id="KW-1185">Reference proteome</keyword>
<reference evidence="1 2" key="1">
    <citation type="journal article" date="2015" name="Genome Announc.">
        <title>Draft Genome Sequence of Filamentous Marine Cyanobacterium Lyngbya confervoides Strain BDU141951.</title>
        <authorList>
            <person name="Chandrababunaidu M.M."/>
            <person name="Sen D."/>
            <person name="Tripathy S."/>
        </authorList>
    </citation>
    <scope>NUCLEOTIDE SEQUENCE [LARGE SCALE GENOMIC DNA]</scope>
    <source>
        <strain evidence="1 2">BDU141951</strain>
    </source>
</reference>
<comment type="caution">
    <text evidence="1">The sequence shown here is derived from an EMBL/GenBank/DDBJ whole genome shotgun (WGS) entry which is preliminary data.</text>
</comment>
<sequence length="874" mass="97086">MAGEDRLTALLAQAKDPAGTLGVTGIDFIQVLDPAVQTQLRVFFFLNPDELDDPIIATADLPVDIPSASVEIQSLSGGLRIPVVQATYQSILVGGRSRTVLDLTTAAPGDFSLYQLTLNTTAPPHLPDPRIDRFFNGLEFSFKQGCPSPLDCKPPDLDCPPEARVDFPVDYLARDFVSLRNALLDYASQRYPNWHETIEADLGVMLTEVMAALGDELSYIQDRYAREAHWETLTQRRSLRHHARLIDYPIDEGRSASTVLEMQVSPDAGASNSGGVFVVAGSLVWAPGDRPIPFEIGPGLAARTMGPPEQYWVHAAWNAMPVHVPDASQPCLPVGSTELFLVGHFPLDEHLPTPPANAAERLRFWEGRWMLLQTQPQDPSLPQRRHWVQIQEVEPTTDPLCLDAADQPLLITRLRWATEQALPFEVCLPDLSVHGNILNATAGETRSEYFATRLPETPLPADVQLALERQGPLDEIRCQRSLLYRYSLQQAETRGLGWLGEGAVAQPELELQEVDPTTLDPRSPPDFWHWQSTLLDSTGLQDHVTLEHGTWRRVIGFQRLGETIVHNDYASGAGFTLRFGDGEFGRIPDAGTVFRVRYRTGPGVQANLPADAVTQLAHPVNGTVSFALLNPDGTPAALDLATTAITNPFAITNGRDPQPAEEVKQLAPEAFRALTFRAVRPEDYAEIAERLPWVQRAGARFRWTGSWLSTFVTVDPLNAFELSPERRRELAQLMDCVRQVGREVFVRNPRYLNLDLEICFCVEPFAYLGQVQARVRDALLGAPPPGFFHPDRFTFGTPLKRSALEAAIQAVPGVKGVEQMRLRIRGVTDWRSFDELILTVGADQILQLRNDPRFPEQGSLRLIPRQAPTPKEDP</sequence>
<dbReference type="RefSeq" id="WP_166282241.1">
    <property type="nucleotide sequence ID" value="NZ_JTHE03000060.1"/>
</dbReference>
<evidence type="ECO:0000313" key="2">
    <source>
        <dbReference type="Proteomes" id="UP000031561"/>
    </source>
</evidence>
<name>A0ABD4T430_9CYAN</name>
<dbReference type="Proteomes" id="UP000031561">
    <property type="component" value="Unassembled WGS sequence"/>
</dbReference>
<dbReference type="AlphaFoldDB" id="A0ABD4T430"/>
<gene>
    <name evidence="1" type="ORF">QQ91_0010625</name>
</gene>
<organism evidence="1 2">
    <name type="scientific">Lyngbya confervoides BDU141951</name>
    <dbReference type="NCBI Taxonomy" id="1574623"/>
    <lineage>
        <taxon>Bacteria</taxon>
        <taxon>Bacillati</taxon>
        <taxon>Cyanobacteriota</taxon>
        <taxon>Cyanophyceae</taxon>
        <taxon>Oscillatoriophycideae</taxon>
        <taxon>Oscillatoriales</taxon>
        <taxon>Microcoleaceae</taxon>
        <taxon>Lyngbya</taxon>
    </lineage>
</organism>
<protein>
    <recommendedName>
        <fullName evidence="3">Baseplate protein J-like domain-containing protein</fullName>
    </recommendedName>
</protein>
<evidence type="ECO:0008006" key="3">
    <source>
        <dbReference type="Google" id="ProtNLM"/>
    </source>
</evidence>
<accession>A0ABD4T430</accession>
<dbReference type="EMBL" id="JTHE03000060">
    <property type="protein sequence ID" value="MCM1983272.1"/>
    <property type="molecule type" value="Genomic_DNA"/>
</dbReference>
<proteinExistence type="predicted"/>